<dbReference type="Proteomes" id="UP000054560">
    <property type="component" value="Unassembled WGS sequence"/>
</dbReference>
<dbReference type="STRING" id="667725.A0A0L0FC87"/>
<evidence type="ECO:0000313" key="4">
    <source>
        <dbReference type="EMBL" id="KNC74349.1"/>
    </source>
</evidence>
<feature type="coiled-coil region" evidence="2">
    <location>
        <begin position="26"/>
        <end position="116"/>
    </location>
</feature>
<dbReference type="RefSeq" id="XP_014148251.1">
    <property type="nucleotide sequence ID" value="XM_014292776.1"/>
</dbReference>
<dbReference type="OrthoDB" id="6780701at2759"/>
<dbReference type="AlphaFoldDB" id="A0A0L0FC87"/>
<sequence length="357" mass="42223">AYRELVELQKEERSNKHGDNTMQTKLQKLKEQNELLKPEVDRYRERDAMKKDLDLVRLKHAWLEYEAMRDQYMAEKAELKSVAEQLKQQQRFNKPMEEKMKVLRETSDLLENAAKEKSAKSKATYTKCKEIEKQVTKMDDEFEQAYDHHQVATTKEQGRKKEQANVENEVKAIQMAIEKSETNADEHAQIKEEISKHNEARRGIRHKLVEVEAELTDIHQQQTDTKHNLEEATRQLAKLSSKEKKILDYLRSKNQQEDVAAVEWLRNNKHLFQEQVFEPILTQINCKDDYTRTVIENTMNWKVARSFVVMNKEDQELLAKLVVDKLRLKINIIRAPGPEWRGRETEKIEDLKAVRSN</sequence>
<evidence type="ECO:0000256" key="3">
    <source>
        <dbReference type="SAM" id="MobiDB-lite"/>
    </source>
</evidence>
<dbReference type="GO" id="GO:0000724">
    <property type="term" value="P:double-strand break repair via homologous recombination"/>
    <property type="evidence" value="ECO:0007669"/>
    <property type="project" value="TreeGrafter"/>
</dbReference>
<gene>
    <name evidence="4" type="ORF">SARC_13100</name>
</gene>
<name>A0A0L0FC87_9EUKA</name>
<dbReference type="eggNOG" id="KOG0979">
    <property type="taxonomic scope" value="Eukaryota"/>
</dbReference>
<organism evidence="4 5">
    <name type="scientific">Sphaeroforma arctica JP610</name>
    <dbReference type="NCBI Taxonomy" id="667725"/>
    <lineage>
        <taxon>Eukaryota</taxon>
        <taxon>Ichthyosporea</taxon>
        <taxon>Ichthyophonida</taxon>
        <taxon>Sphaeroforma</taxon>
    </lineage>
</organism>
<feature type="region of interest" description="Disordered" evidence="3">
    <location>
        <begin position="1"/>
        <end position="23"/>
    </location>
</feature>
<dbReference type="GO" id="GO:0003697">
    <property type="term" value="F:single-stranded DNA binding"/>
    <property type="evidence" value="ECO:0007669"/>
    <property type="project" value="TreeGrafter"/>
</dbReference>
<protein>
    <submittedName>
        <fullName evidence="4">Uncharacterized protein</fullName>
    </submittedName>
</protein>
<reference evidence="4 5" key="1">
    <citation type="submission" date="2011-02" db="EMBL/GenBank/DDBJ databases">
        <title>The Genome Sequence of Sphaeroforma arctica JP610.</title>
        <authorList>
            <consortium name="The Broad Institute Genome Sequencing Platform"/>
            <person name="Russ C."/>
            <person name="Cuomo C."/>
            <person name="Young S.K."/>
            <person name="Zeng Q."/>
            <person name="Gargeya S."/>
            <person name="Alvarado L."/>
            <person name="Berlin A."/>
            <person name="Chapman S.B."/>
            <person name="Chen Z."/>
            <person name="Freedman E."/>
            <person name="Gellesch M."/>
            <person name="Goldberg J."/>
            <person name="Griggs A."/>
            <person name="Gujja S."/>
            <person name="Heilman E."/>
            <person name="Heiman D."/>
            <person name="Howarth C."/>
            <person name="Mehta T."/>
            <person name="Neiman D."/>
            <person name="Pearson M."/>
            <person name="Roberts A."/>
            <person name="Saif S."/>
            <person name="Shea T."/>
            <person name="Shenoy N."/>
            <person name="Sisk P."/>
            <person name="Stolte C."/>
            <person name="Sykes S."/>
            <person name="White J."/>
            <person name="Yandava C."/>
            <person name="Burger G."/>
            <person name="Gray M.W."/>
            <person name="Holland P.W.H."/>
            <person name="King N."/>
            <person name="Lang F.B.F."/>
            <person name="Roger A.J."/>
            <person name="Ruiz-Trillo I."/>
            <person name="Haas B."/>
            <person name="Nusbaum C."/>
            <person name="Birren B."/>
        </authorList>
    </citation>
    <scope>NUCLEOTIDE SEQUENCE [LARGE SCALE GENOMIC DNA]</scope>
    <source>
        <strain evidence="4 5">JP610</strain>
    </source>
</reference>
<dbReference type="GO" id="GO:0030915">
    <property type="term" value="C:Smc5-Smc6 complex"/>
    <property type="evidence" value="ECO:0007669"/>
    <property type="project" value="TreeGrafter"/>
</dbReference>
<evidence type="ECO:0000256" key="1">
    <source>
        <dbReference type="ARBA" id="ARBA00023054"/>
    </source>
</evidence>
<accession>A0A0L0FC87</accession>
<dbReference type="EMBL" id="KQ244494">
    <property type="protein sequence ID" value="KNC74349.1"/>
    <property type="molecule type" value="Genomic_DNA"/>
</dbReference>
<proteinExistence type="predicted"/>
<dbReference type="GO" id="GO:0005634">
    <property type="term" value="C:nucleus"/>
    <property type="evidence" value="ECO:0007669"/>
    <property type="project" value="TreeGrafter"/>
</dbReference>
<dbReference type="GeneID" id="25913604"/>
<dbReference type="PANTHER" id="PTHR45916:SF1">
    <property type="entry name" value="STRUCTURAL MAINTENANCE OF CHROMOSOMES PROTEIN 5"/>
    <property type="match status" value="1"/>
</dbReference>
<evidence type="ECO:0000256" key="2">
    <source>
        <dbReference type="SAM" id="Coils"/>
    </source>
</evidence>
<evidence type="ECO:0000313" key="5">
    <source>
        <dbReference type="Proteomes" id="UP000054560"/>
    </source>
</evidence>
<dbReference type="PANTHER" id="PTHR45916">
    <property type="entry name" value="STRUCTURAL MAINTENANCE OF CHROMOSOMES PROTEIN 5"/>
    <property type="match status" value="1"/>
</dbReference>
<keyword evidence="5" id="KW-1185">Reference proteome</keyword>
<feature type="compositionally biased region" description="Basic and acidic residues" evidence="3">
    <location>
        <begin position="1"/>
        <end position="19"/>
    </location>
</feature>
<feature type="non-terminal residue" evidence="4">
    <location>
        <position position="1"/>
    </location>
</feature>
<keyword evidence="1 2" id="KW-0175">Coiled coil</keyword>